<comment type="caution">
    <text evidence="1">The sequence shown here is derived from an EMBL/GenBank/DDBJ whole genome shotgun (WGS) entry which is preliminary data.</text>
</comment>
<dbReference type="Proteomes" id="UP001501115">
    <property type="component" value="Unassembled WGS sequence"/>
</dbReference>
<proteinExistence type="predicted"/>
<dbReference type="EMBL" id="BAABET010000018">
    <property type="protein sequence ID" value="GAA4339940.1"/>
    <property type="molecule type" value="Genomic_DNA"/>
</dbReference>
<keyword evidence="2" id="KW-1185">Reference proteome</keyword>
<organism evidence="1 2">
    <name type="scientific">Streptomyces venetus</name>
    <dbReference type="NCBI Taxonomy" id="1701086"/>
    <lineage>
        <taxon>Bacteria</taxon>
        <taxon>Bacillati</taxon>
        <taxon>Actinomycetota</taxon>
        <taxon>Actinomycetes</taxon>
        <taxon>Kitasatosporales</taxon>
        <taxon>Streptomycetaceae</taxon>
        <taxon>Streptomyces</taxon>
    </lineage>
</organism>
<evidence type="ECO:0000313" key="1">
    <source>
        <dbReference type="EMBL" id="GAA4339940.1"/>
    </source>
</evidence>
<accession>A0ABP8HJ66</accession>
<protein>
    <submittedName>
        <fullName evidence="1">Uncharacterized protein</fullName>
    </submittedName>
</protein>
<gene>
    <name evidence="1" type="ORF">GCM10023086_75230</name>
</gene>
<evidence type="ECO:0000313" key="2">
    <source>
        <dbReference type="Proteomes" id="UP001501115"/>
    </source>
</evidence>
<name>A0ABP8HJ66_9ACTN</name>
<sequence>MRISSIVFAGIESVLLREPVLSPDGSVYGSPEPSSSNLVIFVIRPCGSVLISFSSLSLCRCRETAALAVPLVAKEIPAARAPGLGPVSDAPVGARGDAVDQEEKVQPLVTAQHLGERSGPGDQAEAGIGILDEGTPDGDGTAGAPTRPIGWSDVRWFGDPGVAAGTPVRCPVAVLGQR</sequence>
<reference evidence="2" key="1">
    <citation type="journal article" date="2019" name="Int. J. Syst. Evol. Microbiol.">
        <title>The Global Catalogue of Microorganisms (GCM) 10K type strain sequencing project: providing services to taxonomists for standard genome sequencing and annotation.</title>
        <authorList>
            <consortium name="The Broad Institute Genomics Platform"/>
            <consortium name="The Broad Institute Genome Sequencing Center for Infectious Disease"/>
            <person name="Wu L."/>
            <person name="Ma J."/>
        </authorList>
    </citation>
    <scope>NUCLEOTIDE SEQUENCE [LARGE SCALE GENOMIC DNA]</scope>
    <source>
        <strain evidence="2">JCM 31290</strain>
    </source>
</reference>